<protein>
    <submittedName>
        <fullName evidence="3">Transglutaminase domain-containing protein</fullName>
    </submittedName>
</protein>
<dbReference type="Pfam" id="PF01841">
    <property type="entry name" value="Transglut_core"/>
    <property type="match status" value="1"/>
</dbReference>
<dbReference type="InterPro" id="IPR018975">
    <property type="entry name" value="Pseudomurein-binding_repeat"/>
</dbReference>
<dbReference type="Pfam" id="PF09373">
    <property type="entry name" value="PMBR"/>
    <property type="match status" value="2"/>
</dbReference>
<dbReference type="AlphaFoldDB" id="A0A843AHP1"/>
<dbReference type="PANTHER" id="PTHR33490">
    <property type="entry name" value="BLR5614 PROTEIN-RELATED"/>
    <property type="match status" value="1"/>
</dbReference>
<dbReference type="EMBL" id="JADIIN010000067">
    <property type="protein sequence ID" value="MBF4469423.1"/>
    <property type="molecule type" value="Genomic_DNA"/>
</dbReference>
<evidence type="ECO:0000256" key="1">
    <source>
        <dbReference type="SAM" id="MobiDB-lite"/>
    </source>
</evidence>
<dbReference type="PANTHER" id="PTHR33490:SF3">
    <property type="entry name" value="CONSERVED INTEGRAL MEMBRANE PROTEIN"/>
    <property type="match status" value="1"/>
</dbReference>
<reference evidence="3" key="1">
    <citation type="submission" date="2020-10" db="EMBL/GenBank/DDBJ databases">
        <title>Dehalococcoides mccartyi of a TCE/Cr reducing biochatode.</title>
        <authorList>
            <person name="Matturro B."/>
        </authorList>
    </citation>
    <scope>NUCLEOTIDE SEQUENCE</scope>
    <source>
        <strain evidence="3">Bin4</strain>
    </source>
</reference>
<evidence type="ECO:0000313" key="3">
    <source>
        <dbReference type="EMBL" id="MBF4469423.1"/>
    </source>
</evidence>
<gene>
    <name evidence="3" type="ORF">ISP01_08485</name>
</gene>
<proteinExistence type="predicted"/>
<dbReference type="Proteomes" id="UP000658733">
    <property type="component" value="Unassembled WGS sequence"/>
</dbReference>
<feature type="region of interest" description="Disordered" evidence="1">
    <location>
        <begin position="834"/>
        <end position="854"/>
    </location>
</feature>
<feature type="compositionally biased region" description="Low complexity" evidence="1">
    <location>
        <begin position="66"/>
        <end position="115"/>
    </location>
</feature>
<feature type="domain" description="Transglutaminase-like" evidence="2">
    <location>
        <begin position="922"/>
        <end position="983"/>
    </location>
</feature>
<dbReference type="SUPFAM" id="SSF54001">
    <property type="entry name" value="Cysteine proteinases"/>
    <property type="match status" value="1"/>
</dbReference>
<dbReference type="InterPro" id="IPR038765">
    <property type="entry name" value="Papain-like_cys_pep_sf"/>
</dbReference>
<accession>A0A843AHP1</accession>
<sequence length="1010" mass="109445">MLRGGKINLSKTIIIISLLCIFFISLSSSFAEDSSTSTNIEDNGQDTVSVYSDNSNFNDISSYSEDSNITSNNSNSANNNDSKSNNTINNISDSNSNNINSNNTSNNVNTNSANTKTNTTIKAAGELTKLSQNQILQASKTINNYISRYNKLPNYITISNVKFSMPEYMYLLGMTIYYKYNKKTTQVAIKYNIKNPSSPTGATIKGSLTKAQYYAYAKNIVKYIKQYNKAPNYVNTKLGKMQYQTAIYLLNTIVYGTSYGGILTPKISLNIPKSITLNKNLPKYERTQTNKTLAASGGSKQTTISQSLIWSASTSIKNYVNSNGKLPNYVTISGYKYSMPEFLYLLSKAINTRLSGSTSAIAVKYDVKNPSSPSGATISKTFTKSQYNDMAKRFVKYINTYNKAPNCLSSSYGVGNIQYQTALYGLACVGSYIGVNKAIPTTLTIKVASSHSMNKYLPVYTSSSNSNNNTNNTNSNGTNSTNGLSTKILGSNNKGTVELIGAFGNTSSKIKIAYVIGLHPLESAVHNALYNAIISKSNLKYCYYIYRINVTKDPSDYSEGRMNGQLLAEEFVLPHIISNNYNLVIDVHSNQGTTGGSYEETNFIFAPLNHTASKIIADSIISKIPELTYYYPPSQTSPPFLTNPLVQAGIPTILYETYMYESASVTSNLVNKLISTVDSYNFGNSTNSSGTISLNSIIDAASRVKAYVDINGVLPNYVTIGTTQYSMSSFLYLLSKAIVNINKGLTSGISPITVASPSNPSGAKVAGTINKANYTDIALRVSNYIADNGQAPNYASSTLGNIQFQSLVYELSKVLNYLNANGVMPNTLTINTSNPSTLNGGSSSSGNDSSSGGNSSTNSSLAIYLKATTNCQVNNANIKSLASQLTAGLTTDLAKATAIFNYVRDKISYSFYYNTLKGAVGTLNAKSGNCVDQTHLLIALLRASGIASRYVNGEVIFTQSGKLGHVWAEVYIDGKWVIADTTSSSNSLGKVNNWNTNNPTIYGRYAEITF</sequence>
<comment type="caution">
    <text evidence="3">The sequence shown here is derived from an EMBL/GenBank/DDBJ whole genome shotgun (WGS) entry which is preliminary data.</text>
</comment>
<dbReference type="Gene3D" id="3.10.620.30">
    <property type="match status" value="1"/>
</dbReference>
<feature type="region of interest" description="Disordered" evidence="1">
    <location>
        <begin position="62"/>
        <end position="115"/>
    </location>
</feature>
<dbReference type="InterPro" id="IPR002931">
    <property type="entry name" value="Transglutaminase-like"/>
</dbReference>
<name>A0A843AHP1_METAZ</name>
<feature type="region of interest" description="Disordered" evidence="1">
    <location>
        <begin position="462"/>
        <end position="484"/>
    </location>
</feature>
<evidence type="ECO:0000313" key="4">
    <source>
        <dbReference type="Proteomes" id="UP000658733"/>
    </source>
</evidence>
<dbReference type="RefSeq" id="WP_278523908.1">
    <property type="nucleotide sequence ID" value="NZ_JADIIN010000067.1"/>
</dbReference>
<dbReference type="SMART" id="SM00460">
    <property type="entry name" value="TGc"/>
    <property type="match status" value="1"/>
</dbReference>
<evidence type="ECO:0000259" key="2">
    <source>
        <dbReference type="SMART" id="SM00460"/>
    </source>
</evidence>
<organism evidence="3 4">
    <name type="scientific">Methanobrevibacter arboriphilus</name>
    <dbReference type="NCBI Taxonomy" id="39441"/>
    <lineage>
        <taxon>Archaea</taxon>
        <taxon>Methanobacteriati</taxon>
        <taxon>Methanobacteriota</taxon>
        <taxon>Methanomada group</taxon>
        <taxon>Methanobacteria</taxon>
        <taxon>Methanobacteriales</taxon>
        <taxon>Methanobacteriaceae</taxon>
        <taxon>Methanobrevibacter</taxon>
    </lineage>
</organism>